<dbReference type="OrthoDB" id="9768851at2"/>
<reference evidence="4" key="1">
    <citation type="submission" date="2015-10" db="EMBL/GenBank/DDBJ databases">
        <authorList>
            <person name="Ju K.-S."/>
            <person name="Doroghazi J.R."/>
            <person name="Metcalf W.W."/>
        </authorList>
    </citation>
    <scope>NUCLEOTIDE SEQUENCE [LARGE SCALE GENOMIC DNA]</scope>
    <source>
        <strain evidence="4">NRRL 3151</strain>
    </source>
</reference>
<evidence type="ECO:0000313" key="3">
    <source>
        <dbReference type="EMBL" id="KUL32147.1"/>
    </source>
</evidence>
<dbReference type="GO" id="GO:0005829">
    <property type="term" value="C:cytosol"/>
    <property type="evidence" value="ECO:0007669"/>
    <property type="project" value="TreeGrafter"/>
</dbReference>
<dbReference type="PANTHER" id="PTHR42686:SF1">
    <property type="entry name" value="GH17980P-RELATED"/>
    <property type="match status" value="1"/>
</dbReference>
<dbReference type="GO" id="GO:0016491">
    <property type="term" value="F:oxidoreductase activity"/>
    <property type="evidence" value="ECO:0007669"/>
    <property type="project" value="InterPro"/>
</dbReference>
<evidence type="ECO:0000256" key="1">
    <source>
        <dbReference type="SAM" id="MobiDB-lite"/>
    </source>
</evidence>
<name>A0A101JSD4_9ACTN</name>
<accession>A0A101JSD4</accession>
<proteinExistence type="predicted"/>
<feature type="domain" description="NADP-dependent oxidoreductase" evidence="2">
    <location>
        <begin position="26"/>
        <end position="94"/>
    </location>
</feature>
<dbReference type="Proteomes" id="UP000053923">
    <property type="component" value="Unassembled WGS sequence"/>
</dbReference>
<dbReference type="InterPro" id="IPR020471">
    <property type="entry name" value="AKR"/>
</dbReference>
<evidence type="ECO:0000313" key="4">
    <source>
        <dbReference type="Proteomes" id="UP000053923"/>
    </source>
</evidence>
<dbReference type="AlphaFoldDB" id="A0A101JSD4"/>
<dbReference type="SUPFAM" id="SSF51430">
    <property type="entry name" value="NAD(P)-linked oxidoreductase"/>
    <property type="match status" value="1"/>
</dbReference>
<comment type="caution">
    <text evidence="3">The sequence shown here is derived from an EMBL/GenBank/DDBJ whole genome shotgun (WGS) entry which is preliminary data.</text>
</comment>
<dbReference type="InterPro" id="IPR036812">
    <property type="entry name" value="NAD(P)_OxRdtase_dom_sf"/>
</dbReference>
<protein>
    <recommendedName>
        <fullName evidence="2">NADP-dependent oxidoreductase domain-containing protein</fullName>
    </recommendedName>
</protein>
<dbReference type="EMBL" id="LLZG01000231">
    <property type="protein sequence ID" value="KUL32147.1"/>
    <property type="molecule type" value="Genomic_DNA"/>
</dbReference>
<organism evidence="3 4">
    <name type="scientific">Streptomyces regalis</name>
    <dbReference type="NCBI Taxonomy" id="68262"/>
    <lineage>
        <taxon>Bacteria</taxon>
        <taxon>Bacillati</taxon>
        <taxon>Actinomycetota</taxon>
        <taxon>Actinomycetes</taxon>
        <taxon>Kitasatosporales</taxon>
        <taxon>Streptomycetaceae</taxon>
        <taxon>Streptomyces</taxon>
    </lineage>
</organism>
<dbReference type="PANTHER" id="PTHR42686">
    <property type="entry name" value="GH17980P-RELATED"/>
    <property type="match status" value="1"/>
</dbReference>
<dbReference type="Gene3D" id="3.20.20.100">
    <property type="entry name" value="NADP-dependent oxidoreductase domain"/>
    <property type="match status" value="1"/>
</dbReference>
<evidence type="ECO:0000259" key="2">
    <source>
        <dbReference type="Pfam" id="PF00248"/>
    </source>
</evidence>
<sequence>MSHPAERPATGHIPTRPLRRGPALTELGFGAVQLVNLYRPTSDEEAAGAVAAAWDAGVRCFDTAPHYGPGLSERRPGAALAGRPREEYAVSTEIGRLLVPSPETNAACYRARPPHAPWDELATCHLIPGEGAIR</sequence>
<feature type="region of interest" description="Disordered" evidence="1">
    <location>
        <begin position="1"/>
        <end position="20"/>
    </location>
</feature>
<keyword evidence="4" id="KW-1185">Reference proteome</keyword>
<dbReference type="Pfam" id="PF00248">
    <property type="entry name" value="Aldo_ket_red"/>
    <property type="match status" value="1"/>
</dbReference>
<dbReference type="InterPro" id="IPR023210">
    <property type="entry name" value="NADP_OxRdtase_dom"/>
</dbReference>
<gene>
    <name evidence="3" type="ORF">ADL12_23400</name>
</gene>